<evidence type="ECO:0000256" key="3">
    <source>
        <dbReference type="ARBA" id="ARBA00022692"/>
    </source>
</evidence>
<name>A0A136J017_9PEZI</name>
<keyword evidence="2 11" id="KW-0808">Transferase</keyword>
<dbReference type="GO" id="GO:0006612">
    <property type="term" value="P:protein targeting to membrane"/>
    <property type="evidence" value="ECO:0007669"/>
    <property type="project" value="TreeGrafter"/>
</dbReference>
<evidence type="ECO:0000256" key="5">
    <source>
        <dbReference type="ARBA" id="ARBA00023136"/>
    </source>
</evidence>
<comment type="similarity">
    <text evidence="9">Belongs to the DHHC palmitoyltransferase family. PFA5 subfamily.</text>
</comment>
<sequence>MPLVESTRTGARWITRIVPLVLAAAFGYATFAVVAVVCVNFFLAPTGRNPGAAIAVLVLYFVLLTLTLGSYARVFTTVILDPGLVPLGPLAIERNRSEKTKPKAVKEDGGLESRAYYSGPDRNPDSPGLEAFYSKDVFVCESDGRPKWCSECCNWKTDRVHHSSEIERCVLRMDHFCPWVGGMIGENSFKFFVQFVCYTCGLCSVVLGAAGSILRRQILKGEALNHHIIAVIILAGFFGFFTLLMSTSSLRYVFLNMTNVDMLGATSKVYQLAVLLPRGASPPASGSAPYPTVTYPLPKLELGVNGEANGAGKHTPATSSDGTAPSHHEARDALAHRTFAILKTEPGENPWHLGYYQNWKEVMGNNVLDWFLPIRKSPCIFHESHESFYPFGPLLDEVCARYGVANPISKQGMELEMRSVAETRPAA</sequence>
<comment type="domain">
    <text evidence="11">The DHHC domain is required for palmitoyltransferase activity.</text>
</comment>
<proteinExistence type="inferred from homology"/>
<dbReference type="GO" id="GO:0005794">
    <property type="term" value="C:Golgi apparatus"/>
    <property type="evidence" value="ECO:0007669"/>
    <property type="project" value="TreeGrafter"/>
</dbReference>
<feature type="transmembrane region" description="Helical" evidence="11">
    <location>
        <begin position="191"/>
        <end position="214"/>
    </location>
</feature>
<evidence type="ECO:0000256" key="10">
    <source>
        <dbReference type="ARBA" id="ARBA00048048"/>
    </source>
</evidence>
<evidence type="ECO:0000313" key="15">
    <source>
        <dbReference type="Proteomes" id="UP000070501"/>
    </source>
</evidence>
<feature type="transmembrane region" description="Helical" evidence="11">
    <location>
        <begin position="20"/>
        <end position="44"/>
    </location>
</feature>
<gene>
    <name evidence="14" type="ORF">Micbo1qcDRAFT_196057</name>
</gene>
<reference evidence="15" key="1">
    <citation type="submission" date="2016-02" db="EMBL/GenBank/DDBJ databases">
        <title>Draft genome sequence of Microdochium bolleyi, a fungal endophyte of beachgrass.</title>
        <authorList>
            <consortium name="DOE Joint Genome Institute"/>
            <person name="David A.S."/>
            <person name="May G."/>
            <person name="Haridas S."/>
            <person name="Lim J."/>
            <person name="Wang M."/>
            <person name="Labutti K."/>
            <person name="Lipzen A."/>
            <person name="Barry K."/>
            <person name="Grigoriev I.V."/>
        </authorList>
    </citation>
    <scope>NUCLEOTIDE SEQUENCE [LARGE SCALE GENOMIC DNA]</scope>
    <source>
        <strain evidence="15">J235TASD1</strain>
    </source>
</reference>
<evidence type="ECO:0000256" key="1">
    <source>
        <dbReference type="ARBA" id="ARBA00004141"/>
    </source>
</evidence>
<evidence type="ECO:0000256" key="8">
    <source>
        <dbReference type="ARBA" id="ARBA00023315"/>
    </source>
</evidence>
<dbReference type="PANTHER" id="PTHR22883">
    <property type="entry name" value="ZINC FINGER DHHC DOMAIN CONTAINING PROTEIN"/>
    <property type="match status" value="1"/>
</dbReference>
<dbReference type="PROSITE" id="PS50216">
    <property type="entry name" value="DHHC"/>
    <property type="match status" value="1"/>
</dbReference>
<dbReference type="GO" id="GO:0005783">
    <property type="term" value="C:endoplasmic reticulum"/>
    <property type="evidence" value="ECO:0007669"/>
    <property type="project" value="TreeGrafter"/>
</dbReference>
<dbReference type="Pfam" id="PF01529">
    <property type="entry name" value="DHHC"/>
    <property type="match status" value="1"/>
</dbReference>
<keyword evidence="5 11" id="KW-0472">Membrane</keyword>
<dbReference type="PANTHER" id="PTHR22883:SF23">
    <property type="entry name" value="PALMITOYLTRANSFERASE ZDHHC6"/>
    <property type="match status" value="1"/>
</dbReference>
<dbReference type="Proteomes" id="UP000070501">
    <property type="component" value="Unassembled WGS sequence"/>
</dbReference>
<accession>A0A136J017</accession>
<dbReference type="OrthoDB" id="331948at2759"/>
<dbReference type="GO" id="GO:0019706">
    <property type="term" value="F:protein-cysteine S-palmitoyltransferase activity"/>
    <property type="evidence" value="ECO:0007669"/>
    <property type="project" value="UniProtKB-EC"/>
</dbReference>
<evidence type="ECO:0000259" key="13">
    <source>
        <dbReference type="Pfam" id="PF01529"/>
    </source>
</evidence>
<protein>
    <recommendedName>
        <fullName evidence="11">Palmitoyltransferase</fullName>
        <ecNumber evidence="11">2.3.1.225</ecNumber>
    </recommendedName>
</protein>
<keyword evidence="7" id="KW-0449">Lipoprotein</keyword>
<dbReference type="EMBL" id="KQ964252">
    <property type="protein sequence ID" value="KXJ90561.1"/>
    <property type="molecule type" value="Genomic_DNA"/>
</dbReference>
<keyword evidence="3 11" id="KW-0812">Transmembrane</keyword>
<evidence type="ECO:0000256" key="4">
    <source>
        <dbReference type="ARBA" id="ARBA00022989"/>
    </source>
</evidence>
<evidence type="ECO:0000256" key="2">
    <source>
        <dbReference type="ARBA" id="ARBA00022679"/>
    </source>
</evidence>
<dbReference type="AlphaFoldDB" id="A0A136J017"/>
<feature type="domain" description="Palmitoyltransferase DHHC" evidence="13">
    <location>
        <begin position="145"/>
        <end position="261"/>
    </location>
</feature>
<comment type="subcellular location">
    <subcellularLocation>
        <location evidence="1">Membrane</location>
        <topology evidence="1">Multi-pass membrane protein</topology>
    </subcellularLocation>
</comment>
<organism evidence="14 15">
    <name type="scientific">Microdochium bolleyi</name>
    <dbReference type="NCBI Taxonomy" id="196109"/>
    <lineage>
        <taxon>Eukaryota</taxon>
        <taxon>Fungi</taxon>
        <taxon>Dikarya</taxon>
        <taxon>Ascomycota</taxon>
        <taxon>Pezizomycotina</taxon>
        <taxon>Sordariomycetes</taxon>
        <taxon>Xylariomycetidae</taxon>
        <taxon>Xylariales</taxon>
        <taxon>Microdochiaceae</taxon>
        <taxon>Microdochium</taxon>
    </lineage>
</organism>
<evidence type="ECO:0000256" key="9">
    <source>
        <dbReference type="ARBA" id="ARBA00038298"/>
    </source>
</evidence>
<dbReference type="InterPro" id="IPR001594">
    <property type="entry name" value="Palmitoyltrfase_DHHC"/>
</dbReference>
<dbReference type="FunCoup" id="A0A136J017">
    <property type="interactions" value="865"/>
</dbReference>
<comment type="catalytic activity">
    <reaction evidence="10 11">
        <text>L-cysteinyl-[protein] + hexadecanoyl-CoA = S-hexadecanoyl-L-cysteinyl-[protein] + CoA</text>
        <dbReference type="Rhea" id="RHEA:36683"/>
        <dbReference type="Rhea" id="RHEA-COMP:10131"/>
        <dbReference type="Rhea" id="RHEA-COMP:11032"/>
        <dbReference type="ChEBI" id="CHEBI:29950"/>
        <dbReference type="ChEBI" id="CHEBI:57287"/>
        <dbReference type="ChEBI" id="CHEBI:57379"/>
        <dbReference type="ChEBI" id="CHEBI:74151"/>
        <dbReference type="EC" id="2.3.1.225"/>
    </reaction>
</comment>
<evidence type="ECO:0000313" key="14">
    <source>
        <dbReference type="EMBL" id="KXJ90561.1"/>
    </source>
</evidence>
<dbReference type="InParanoid" id="A0A136J017"/>
<feature type="region of interest" description="Disordered" evidence="12">
    <location>
        <begin position="306"/>
        <end position="329"/>
    </location>
</feature>
<keyword evidence="8 11" id="KW-0012">Acyltransferase</keyword>
<feature type="transmembrane region" description="Helical" evidence="11">
    <location>
        <begin position="226"/>
        <end position="245"/>
    </location>
</feature>
<evidence type="ECO:0000256" key="6">
    <source>
        <dbReference type="ARBA" id="ARBA00023139"/>
    </source>
</evidence>
<keyword evidence="4 11" id="KW-1133">Transmembrane helix</keyword>
<dbReference type="STRING" id="196109.A0A136J017"/>
<keyword evidence="6" id="KW-0564">Palmitate</keyword>
<evidence type="ECO:0000256" key="7">
    <source>
        <dbReference type="ARBA" id="ARBA00023288"/>
    </source>
</evidence>
<feature type="transmembrane region" description="Helical" evidence="11">
    <location>
        <begin position="51"/>
        <end position="72"/>
    </location>
</feature>
<dbReference type="EC" id="2.3.1.225" evidence="11"/>
<dbReference type="InterPro" id="IPR039859">
    <property type="entry name" value="PFA4/ZDH16/20/ERF2-like"/>
</dbReference>
<dbReference type="GO" id="GO:0016020">
    <property type="term" value="C:membrane"/>
    <property type="evidence" value="ECO:0007669"/>
    <property type="project" value="UniProtKB-SubCell"/>
</dbReference>
<evidence type="ECO:0000256" key="12">
    <source>
        <dbReference type="SAM" id="MobiDB-lite"/>
    </source>
</evidence>
<keyword evidence="15" id="KW-1185">Reference proteome</keyword>
<evidence type="ECO:0000256" key="11">
    <source>
        <dbReference type="RuleBase" id="RU079119"/>
    </source>
</evidence>